<sequence length="1498" mass="167992">MTESTYKGDSSSSDAAPTPHIEEGVTAYQGFDNQVSNQIQELARTFTNASATRTTTNRSVGPITSTANSDLMRTLTSMSEVPGEVPFFEDVDERLNPDSPNFNSRLWVKNMQMLVNNDPEHYKPATLGIAYKNLRAYGNATDSDYQATMSNGPWKALSQGARALFSRGESANQFDILKPMDGLIKPGTVTVVLGRPGAGCSTLLKTISAHTYGFNIGSESTISYDGLSMKDIETHYKGEVVYCAETEVHFPHLTVGQTLEFAAKMRTPQNRPEGVTREMYAKHMTDVVMATYGLSHTKNSKVGNDLVRGVSGGERKRVSICEVALAGASLQCWDNSTRGLDSATALEFIKALKTSATIQKATPLIAIYQCSQDAYDLFDNVIVLYEGYQIYFGDSRAAKEYFVNMGYECPMRQTTADFLTSLTNPAERIVRSGFETKVPRSPKEFSDYWNSSRDRAQLVEAIDNHLAHVHDTDKGGAFHESHVAKQSNHLRPKSPYTVSFGMQVRYLMGRNVQRIKGDPSVTLFMVFGNTLMSLVLSSIFYNMQPETGSFYYRNAAMFFSVLFNAFASMLEIFALYECRPVVEKHKTYALYHPSADALASIITELPSKFLISVAFNVTFYFMVHFRRSPGHFFFYYLVNFTTTICMSHFFRTVGAATKTHSQAMTPSTVLLLALVIYTGFVIPTPKMLGWSRWINYLDPVAYAFEALIANEFSGRTFECSQFVPSGGAYDNVGALNRVCNTVGAVVGQDFVSGDAYMNISYQYYNSHRWRNWGIVVCFTVFLLGTYIYLTEINQGAMQKGEILLFQRSSLKKMKHQKRSADAEAGALEKVSPEQEKTDGDSSSEDADNKLSGSSDTFHWRNLTYQVKIKSEDRVILNDISGWVKPGQLTALMGASGAGKTTLLNALSDRLTSGVVTNGVRMVNGHPLDDFFQRTTGYVQQQDLHLETSTVREALRFSAYLRQPASVSRKEKDEYVEYCIDLLEMHKYADAVVGVAGEGLNVEQRKRLTIGVELAAKPKFLLFLDEPTSGLDSQTAWSICKLMRKLANHGQAILCTIHQPSAMLLKEFDRLLFLQKGGQTIYFGDLGENCNTLIDYFEAYGAPTCPPEANPAEWMLEVIGAAPGTKANQDYHEVWCKSTEFQEVQRSLNEMEQELVKLPKQDSADANQTYAASLWQQYLSVTRRVFEQYWRSPSYLYSKLALATFSALFNGFSFFKVHKTIAGLQNQMFSIFMMFVLFNTLVQQYLPHFVAQRDLYEARERPSKTFSWFAFITAQITVEIPWMALAGTLCFFCWYYPIGFYQNAVPTDTVNERGALMWLLLVLFFVYTSTMGQLCISFMDLADNAANMGNLLFTMCLNFCGVLATKDKLPGFWIFMYRLNPFTYLVQAILSNGLANSSVTCAKDELLKFAPPSGMDCGTYMKDYITASGSGYLVDSSATVQCEFCTMSSTNVFLDSVNAIYSERGRNIGIFICFIIFNIIGTIFFYWLARVPRGNRQKK</sequence>
<feature type="transmembrane region" description="Helical" evidence="11">
    <location>
        <begin position="1194"/>
        <end position="1214"/>
    </location>
</feature>
<dbReference type="InterPro" id="IPR034003">
    <property type="entry name" value="ABCG_PDR_2"/>
</dbReference>
<protein>
    <recommendedName>
        <fullName evidence="12">ABC transporter domain-containing protein</fullName>
    </recommendedName>
</protein>
<dbReference type="GO" id="GO:0016020">
    <property type="term" value="C:membrane"/>
    <property type="evidence" value="ECO:0007669"/>
    <property type="project" value="UniProtKB-SubCell"/>
</dbReference>
<feature type="transmembrane region" description="Helical" evidence="11">
    <location>
        <begin position="1226"/>
        <end position="1245"/>
    </location>
</feature>
<keyword evidence="3" id="KW-0813">Transport</keyword>
<evidence type="ECO:0000256" key="10">
    <source>
        <dbReference type="SAM" id="MobiDB-lite"/>
    </source>
</evidence>
<keyword evidence="6" id="KW-0547">Nucleotide-binding</keyword>
<evidence type="ECO:0000256" key="6">
    <source>
        <dbReference type="ARBA" id="ARBA00022741"/>
    </source>
</evidence>
<dbReference type="InterPro" id="IPR013525">
    <property type="entry name" value="ABC2_TM"/>
</dbReference>
<feature type="domain" description="ABC transporter" evidence="12">
    <location>
        <begin position="857"/>
        <end position="1101"/>
    </location>
</feature>
<name>A0A1E3QVJ8_9ASCO</name>
<dbReference type="CDD" id="cd03232">
    <property type="entry name" value="ABCG_PDR_domain2"/>
    <property type="match status" value="1"/>
</dbReference>
<feature type="compositionally biased region" description="Basic and acidic residues" evidence="10">
    <location>
        <begin position="830"/>
        <end position="839"/>
    </location>
</feature>
<dbReference type="CDD" id="cd03233">
    <property type="entry name" value="ABCG_PDR_domain1"/>
    <property type="match status" value="1"/>
</dbReference>
<dbReference type="Pfam" id="PF00005">
    <property type="entry name" value="ABC_tran"/>
    <property type="match status" value="2"/>
</dbReference>
<evidence type="ECO:0000256" key="3">
    <source>
        <dbReference type="ARBA" id="ARBA00022448"/>
    </source>
</evidence>
<dbReference type="PANTHER" id="PTHR19241">
    <property type="entry name" value="ATP-BINDING CASSETTE TRANSPORTER"/>
    <property type="match status" value="1"/>
</dbReference>
<dbReference type="InterPro" id="IPR043926">
    <property type="entry name" value="ABCG_dom"/>
</dbReference>
<dbReference type="InterPro" id="IPR029481">
    <property type="entry name" value="ABC_trans_N"/>
</dbReference>
<evidence type="ECO:0000313" key="14">
    <source>
        <dbReference type="Proteomes" id="UP000094336"/>
    </source>
</evidence>
<gene>
    <name evidence="13" type="ORF">BABINDRAFT_159941</name>
</gene>
<dbReference type="InterPro" id="IPR010929">
    <property type="entry name" value="PDR_CDR_ABC"/>
</dbReference>
<evidence type="ECO:0000256" key="11">
    <source>
        <dbReference type="SAM" id="Phobius"/>
    </source>
</evidence>
<dbReference type="InterPro" id="IPR017871">
    <property type="entry name" value="ABC_transporter-like_CS"/>
</dbReference>
<feature type="region of interest" description="Disordered" evidence="10">
    <location>
        <begin position="821"/>
        <end position="852"/>
    </location>
</feature>
<keyword evidence="5" id="KW-0677">Repeat</keyword>
<accession>A0A1E3QVJ8</accession>
<dbReference type="Proteomes" id="UP000094336">
    <property type="component" value="Unassembled WGS sequence"/>
</dbReference>
<evidence type="ECO:0000256" key="8">
    <source>
        <dbReference type="ARBA" id="ARBA00022989"/>
    </source>
</evidence>
<dbReference type="Pfam" id="PF19055">
    <property type="entry name" value="ABC2_membrane_7"/>
    <property type="match status" value="1"/>
</dbReference>
<evidence type="ECO:0000256" key="5">
    <source>
        <dbReference type="ARBA" id="ARBA00022737"/>
    </source>
</evidence>
<dbReference type="GeneID" id="30145823"/>
<dbReference type="STRING" id="984486.A0A1E3QVJ8"/>
<dbReference type="SUPFAM" id="SSF52540">
    <property type="entry name" value="P-loop containing nucleoside triphosphate hydrolases"/>
    <property type="match status" value="2"/>
</dbReference>
<evidence type="ECO:0000256" key="9">
    <source>
        <dbReference type="ARBA" id="ARBA00023136"/>
    </source>
</evidence>
<evidence type="ECO:0000259" key="12">
    <source>
        <dbReference type="PROSITE" id="PS50893"/>
    </source>
</evidence>
<feature type="domain" description="ABC transporter" evidence="12">
    <location>
        <begin position="158"/>
        <end position="411"/>
    </location>
</feature>
<dbReference type="InterPro" id="IPR034001">
    <property type="entry name" value="ABCG_PDR_1"/>
</dbReference>
<dbReference type="Gene3D" id="3.40.50.300">
    <property type="entry name" value="P-loop containing nucleotide triphosphate hydrolases"/>
    <property type="match status" value="2"/>
</dbReference>
<dbReference type="InterPro" id="IPR003439">
    <property type="entry name" value="ABC_transporter-like_ATP-bd"/>
</dbReference>
<keyword evidence="14" id="KW-1185">Reference proteome</keyword>
<feature type="transmembrane region" description="Helical" evidence="11">
    <location>
        <begin position="1315"/>
        <end position="1338"/>
    </location>
</feature>
<dbReference type="GO" id="GO:0005524">
    <property type="term" value="F:ATP binding"/>
    <property type="evidence" value="ECO:0007669"/>
    <property type="project" value="UniProtKB-KW"/>
</dbReference>
<feature type="transmembrane region" description="Helical" evidence="11">
    <location>
        <begin position="1265"/>
        <end position="1294"/>
    </location>
</feature>
<feature type="transmembrane region" description="Helical" evidence="11">
    <location>
        <begin position="521"/>
        <end position="543"/>
    </location>
</feature>
<dbReference type="EMBL" id="KV454427">
    <property type="protein sequence ID" value="ODQ81685.1"/>
    <property type="molecule type" value="Genomic_DNA"/>
</dbReference>
<keyword evidence="9 11" id="KW-0472">Membrane</keyword>
<dbReference type="Pfam" id="PF14510">
    <property type="entry name" value="ABC_trans_N"/>
    <property type="match status" value="1"/>
</dbReference>
<dbReference type="InterPro" id="IPR005285">
    <property type="entry name" value="Drug-R_PDR/CDR"/>
</dbReference>
<dbReference type="FunFam" id="3.40.50.300:FF:000054">
    <property type="entry name" value="ABC multidrug transporter atrF"/>
    <property type="match status" value="1"/>
</dbReference>
<dbReference type="OrthoDB" id="245989at2759"/>
<feature type="transmembrane region" description="Helical" evidence="11">
    <location>
        <begin position="1467"/>
        <end position="1488"/>
    </location>
</feature>
<dbReference type="Pfam" id="PF06422">
    <property type="entry name" value="PDR_CDR"/>
    <property type="match status" value="1"/>
</dbReference>
<keyword evidence="4 11" id="KW-0812">Transmembrane</keyword>
<dbReference type="Pfam" id="PF01061">
    <property type="entry name" value="ABC2_membrane"/>
    <property type="match status" value="2"/>
</dbReference>
<evidence type="ECO:0000256" key="2">
    <source>
        <dbReference type="ARBA" id="ARBA00006012"/>
    </source>
</evidence>
<dbReference type="InterPro" id="IPR027417">
    <property type="entry name" value="P-loop_NTPase"/>
</dbReference>
<evidence type="ECO:0000256" key="7">
    <source>
        <dbReference type="ARBA" id="ARBA00022840"/>
    </source>
</evidence>
<evidence type="ECO:0000256" key="4">
    <source>
        <dbReference type="ARBA" id="ARBA00022692"/>
    </source>
</evidence>
<dbReference type="RefSeq" id="XP_018987013.1">
    <property type="nucleotide sequence ID" value="XM_019127970.1"/>
</dbReference>
<dbReference type="PROSITE" id="PS00211">
    <property type="entry name" value="ABC_TRANSPORTER_1"/>
    <property type="match status" value="1"/>
</dbReference>
<comment type="subcellular location">
    <subcellularLocation>
        <location evidence="1">Membrane</location>
        <topology evidence="1">Multi-pass membrane protein</topology>
    </subcellularLocation>
</comment>
<comment type="similarity">
    <text evidence="2">Belongs to the ABC transporter superfamily. ABCG family. PDR (TC 3.A.1.205) subfamily.</text>
</comment>
<dbReference type="GO" id="GO:1990961">
    <property type="term" value="P:xenobiotic detoxification by transmembrane export across the plasma membrane"/>
    <property type="evidence" value="ECO:0007669"/>
    <property type="project" value="InterPro"/>
</dbReference>
<feature type="transmembrane region" description="Helical" evidence="11">
    <location>
        <begin position="555"/>
        <end position="576"/>
    </location>
</feature>
<evidence type="ECO:0000256" key="1">
    <source>
        <dbReference type="ARBA" id="ARBA00004141"/>
    </source>
</evidence>
<evidence type="ECO:0000313" key="13">
    <source>
        <dbReference type="EMBL" id="ODQ81685.1"/>
    </source>
</evidence>
<dbReference type="GO" id="GO:0016887">
    <property type="term" value="F:ATP hydrolysis activity"/>
    <property type="evidence" value="ECO:0007669"/>
    <property type="project" value="InterPro"/>
</dbReference>
<feature type="transmembrane region" description="Helical" evidence="11">
    <location>
        <begin position="663"/>
        <end position="682"/>
    </location>
</feature>
<feature type="transmembrane region" description="Helical" evidence="11">
    <location>
        <begin position="1344"/>
        <end position="1363"/>
    </location>
</feature>
<dbReference type="SMART" id="SM00382">
    <property type="entry name" value="AAA"/>
    <property type="match status" value="2"/>
</dbReference>
<dbReference type="PROSITE" id="PS50893">
    <property type="entry name" value="ABC_TRANSPORTER_2"/>
    <property type="match status" value="2"/>
</dbReference>
<feature type="transmembrane region" description="Helical" evidence="11">
    <location>
        <begin position="772"/>
        <end position="789"/>
    </location>
</feature>
<keyword evidence="7" id="KW-0067">ATP-binding</keyword>
<reference evidence="14" key="1">
    <citation type="submission" date="2016-05" db="EMBL/GenBank/DDBJ databases">
        <title>Comparative genomics of biotechnologically important yeasts.</title>
        <authorList>
            <consortium name="DOE Joint Genome Institute"/>
            <person name="Riley R."/>
            <person name="Haridas S."/>
            <person name="Wolfe K.H."/>
            <person name="Lopes M.R."/>
            <person name="Hittinger C.T."/>
            <person name="Goker M."/>
            <person name="Salamov A."/>
            <person name="Wisecaver J."/>
            <person name="Long T.M."/>
            <person name="Aerts A.L."/>
            <person name="Barry K."/>
            <person name="Choi C."/>
            <person name="Clum A."/>
            <person name="Coughlan A.Y."/>
            <person name="Deshpande S."/>
            <person name="Douglass A.P."/>
            <person name="Hanson S.J."/>
            <person name="Klenk H.-P."/>
            <person name="Labutti K."/>
            <person name="Lapidus A."/>
            <person name="Lindquist E."/>
            <person name="Lipzen A."/>
            <person name="Meier-Kolthoff J.P."/>
            <person name="Ohm R.A."/>
            <person name="Otillar R.P."/>
            <person name="Pangilinan J."/>
            <person name="Peng Y."/>
            <person name="Rokas A."/>
            <person name="Rosa C.A."/>
            <person name="Scheuner C."/>
            <person name="Sibirny A.A."/>
            <person name="Slot J.C."/>
            <person name="Stielow J.B."/>
            <person name="Sun H."/>
            <person name="Kurtzman C.P."/>
            <person name="Blackwell M."/>
            <person name="Grigoriev I.V."/>
            <person name="Jeffries T.W."/>
        </authorList>
    </citation>
    <scope>NUCLEOTIDE SEQUENCE [LARGE SCALE GENOMIC DNA]</scope>
    <source>
        <strain evidence="14">NRRL Y-12698</strain>
    </source>
</reference>
<dbReference type="InterPro" id="IPR003593">
    <property type="entry name" value="AAA+_ATPase"/>
</dbReference>
<proteinExistence type="inferred from homology"/>
<organism evidence="13 14">
    <name type="scientific">Babjeviella inositovora NRRL Y-12698</name>
    <dbReference type="NCBI Taxonomy" id="984486"/>
    <lineage>
        <taxon>Eukaryota</taxon>
        <taxon>Fungi</taxon>
        <taxon>Dikarya</taxon>
        <taxon>Ascomycota</taxon>
        <taxon>Saccharomycotina</taxon>
        <taxon>Pichiomycetes</taxon>
        <taxon>Serinales incertae sedis</taxon>
        <taxon>Babjeviella</taxon>
    </lineage>
</organism>
<feature type="transmembrane region" description="Helical" evidence="11">
    <location>
        <begin position="632"/>
        <end position="651"/>
    </location>
</feature>
<dbReference type="GO" id="GO:0140359">
    <property type="term" value="F:ABC-type transporter activity"/>
    <property type="evidence" value="ECO:0007669"/>
    <property type="project" value="InterPro"/>
</dbReference>
<dbReference type="NCBIfam" id="TIGR00956">
    <property type="entry name" value="3a01205"/>
    <property type="match status" value="1"/>
</dbReference>
<keyword evidence="8 11" id="KW-1133">Transmembrane helix</keyword>